<dbReference type="InterPro" id="IPR058627">
    <property type="entry name" value="MdtA-like_C"/>
</dbReference>
<evidence type="ECO:0000313" key="7">
    <source>
        <dbReference type="Proteomes" id="UP000198771"/>
    </source>
</evidence>
<dbReference type="InterPro" id="IPR050465">
    <property type="entry name" value="UPF0194_transport"/>
</dbReference>
<dbReference type="Gene3D" id="3.30.450.20">
    <property type="entry name" value="PAS domain"/>
    <property type="match status" value="1"/>
</dbReference>
<dbReference type="CDD" id="cd00130">
    <property type="entry name" value="PAS"/>
    <property type="match status" value="1"/>
</dbReference>
<keyword evidence="7" id="KW-1185">Reference proteome</keyword>
<protein>
    <submittedName>
        <fullName evidence="6">PAS domain S-box-containing protein</fullName>
    </submittedName>
</protein>
<dbReference type="SMART" id="SM00091">
    <property type="entry name" value="PAS"/>
    <property type="match status" value="1"/>
</dbReference>
<dbReference type="Pfam" id="PF00989">
    <property type="entry name" value="PAS"/>
    <property type="match status" value="1"/>
</dbReference>
<organism evidence="6 7">
    <name type="scientific">Desulfonatronum thiosulfatophilum</name>
    <dbReference type="NCBI Taxonomy" id="617002"/>
    <lineage>
        <taxon>Bacteria</taxon>
        <taxon>Pseudomonadati</taxon>
        <taxon>Thermodesulfobacteriota</taxon>
        <taxon>Desulfovibrionia</taxon>
        <taxon>Desulfovibrionales</taxon>
        <taxon>Desulfonatronaceae</taxon>
        <taxon>Desulfonatronum</taxon>
    </lineage>
</organism>
<feature type="transmembrane region" description="Helical" evidence="4">
    <location>
        <begin position="161"/>
        <end position="182"/>
    </location>
</feature>
<sequence>MNPADHLHLNILENMRDGVMALDFQGRITLFNPAAAEILNLDRDRVCDRTFAEVFMGMDEANDEFNQVVLDAIFEKVVGRRETVDFIRPGGTRATLSLTSSYLCGAVDDQARGVILVFSDITALKTLQEQERENNRKLALAYGDLEESNTRLTQALKRAHVVRILATLAVILFFVSLGVVHFQGFTALKSLPGLTASASVSNAPTRQVHTVRTQPLTATISLSGRLQPVEEIVVTAPFDARILENHFIFGQRVRQGDLLLVLDASELEVKLREARGARIKAVQKYAELRDWDSGQDMARARRSVERAENKLETDRRKLEESELLFSRGLIPANELDTTRQQVQSSTTDLIASREDLASTRDKANSDNVMIARMELENAELRLAELENQMARARVLAPASGVVVRPTVEEDKKLSLDRGARVTAGAALLALGDLSGLRVLTKVDEVDIGKLIAGQKVTARGDAFPGLTLSGLVAHISAQATGGSGHQAPTFDVQITIPELGPEAEEVIRVGMSADLEVLVHDNPAALLLPLHLVRPQRGQSLVRVLLDDDQIEEREVQTGMTTLNAVEILAGLQVEDRLVGW</sequence>
<feature type="coiled-coil region" evidence="3">
    <location>
        <begin position="297"/>
        <end position="324"/>
    </location>
</feature>
<dbReference type="EMBL" id="FMXO01000007">
    <property type="protein sequence ID" value="SDB28350.1"/>
    <property type="molecule type" value="Genomic_DNA"/>
</dbReference>
<dbReference type="GO" id="GO:0006355">
    <property type="term" value="P:regulation of DNA-templated transcription"/>
    <property type="evidence" value="ECO:0007669"/>
    <property type="project" value="InterPro"/>
</dbReference>
<gene>
    <name evidence="6" type="ORF">SAMN05660653_01343</name>
</gene>
<dbReference type="Pfam" id="PF25917">
    <property type="entry name" value="BSH_RND"/>
    <property type="match status" value="1"/>
</dbReference>
<dbReference type="SUPFAM" id="SSF111369">
    <property type="entry name" value="HlyD-like secretion proteins"/>
    <property type="match status" value="1"/>
</dbReference>
<dbReference type="Gene3D" id="2.40.30.170">
    <property type="match status" value="1"/>
</dbReference>
<evidence type="ECO:0000256" key="1">
    <source>
        <dbReference type="ARBA" id="ARBA00004196"/>
    </source>
</evidence>
<dbReference type="Gene3D" id="2.40.420.20">
    <property type="match status" value="1"/>
</dbReference>
<dbReference type="PANTHER" id="PTHR32347:SF23">
    <property type="entry name" value="BLL5650 PROTEIN"/>
    <property type="match status" value="1"/>
</dbReference>
<dbReference type="Proteomes" id="UP000198771">
    <property type="component" value="Unassembled WGS sequence"/>
</dbReference>
<evidence type="ECO:0000259" key="5">
    <source>
        <dbReference type="PROSITE" id="PS50112"/>
    </source>
</evidence>
<accession>A0A1G6C634</accession>
<dbReference type="STRING" id="617002.SAMN05660653_01343"/>
<dbReference type="PROSITE" id="PS50112">
    <property type="entry name" value="PAS"/>
    <property type="match status" value="1"/>
</dbReference>
<dbReference type="PANTHER" id="PTHR32347">
    <property type="entry name" value="EFFLUX SYSTEM COMPONENT YKNX-RELATED"/>
    <property type="match status" value="1"/>
</dbReference>
<dbReference type="AlphaFoldDB" id="A0A1G6C634"/>
<reference evidence="6 7" key="1">
    <citation type="submission" date="2016-10" db="EMBL/GenBank/DDBJ databases">
        <authorList>
            <person name="de Groot N.N."/>
        </authorList>
    </citation>
    <scope>NUCLEOTIDE SEQUENCE [LARGE SCALE GENOMIC DNA]</scope>
    <source>
        <strain evidence="6 7">ASO4-2</strain>
    </source>
</reference>
<evidence type="ECO:0000256" key="2">
    <source>
        <dbReference type="ARBA" id="ARBA00023054"/>
    </source>
</evidence>
<dbReference type="NCBIfam" id="TIGR00229">
    <property type="entry name" value="sensory_box"/>
    <property type="match status" value="1"/>
</dbReference>
<comment type="subcellular location">
    <subcellularLocation>
        <location evidence="1">Cell envelope</location>
    </subcellularLocation>
</comment>
<evidence type="ECO:0000256" key="4">
    <source>
        <dbReference type="SAM" id="Phobius"/>
    </source>
</evidence>
<dbReference type="Pfam" id="PF25967">
    <property type="entry name" value="RND-MFP_C"/>
    <property type="match status" value="1"/>
</dbReference>
<dbReference type="InterPro" id="IPR013767">
    <property type="entry name" value="PAS_fold"/>
</dbReference>
<dbReference type="GO" id="GO:0030313">
    <property type="term" value="C:cell envelope"/>
    <property type="evidence" value="ECO:0007669"/>
    <property type="project" value="UniProtKB-SubCell"/>
</dbReference>
<keyword evidence="4" id="KW-0472">Membrane</keyword>
<dbReference type="InterPro" id="IPR035965">
    <property type="entry name" value="PAS-like_dom_sf"/>
</dbReference>
<dbReference type="InterPro" id="IPR000014">
    <property type="entry name" value="PAS"/>
</dbReference>
<name>A0A1G6C634_9BACT</name>
<dbReference type="OrthoDB" id="9811754at2"/>
<feature type="coiled-coil region" evidence="3">
    <location>
        <begin position="368"/>
        <end position="395"/>
    </location>
</feature>
<keyword evidence="4" id="KW-1133">Transmembrane helix</keyword>
<dbReference type="SUPFAM" id="SSF55785">
    <property type="entry name" value="PYP-like sensor domain (PAS domain)"/>
    <property type="match status" value="1"/>
</dbReference>
<evidence type="ECO:0000256" key="3">
    <source>
        <dbReference type="SAM" id="Coils"/>
    </source>
</evidence>
<proteinExistence type="predicted"/>
<dbReference type="RefSeq" id="WP_092119058.1">
    <property type="nucleotide sequence ID" value="NZ_FMXO01000007.1"/>
</dbReference>
<evidence type="ECO:0000313" key="6">
    <source>
        <dbReference type="EMBL" id="SDB28350.1"/>
    </source>
</evidence>
<dbReference type="Gene3D" id="2.40.50.100">
    <property type="match status" value="1"/>
</dbReference>
<keyword evidence="4" id="KW-0812">Transmembrane</keyword>
<feature type="domain" description="PAS" evidence="5">
    <location>
        <begin position="11"/>
        <end position="55"/>
    </location>
</feature>
<keyword evidence="2 3" id="KW-0175">Coiled coil</keyword>
<dbReference type="InterPro" id="IPR058625">
    <property type="entry name" value="MdtA-like_BSH"/>
</dbReference>